<protein>
    <recommendedName>
        <fullName evidence="2">Dynein heavy chain C-terminal domain-containing protein</fullName>
    </recommendedName>
</protein>
<name>A0A819D9R3_9BILA</name>
<dbReference type="GO" id="GO:0051959">
    <property type="term" value="F:dynein light intermediate chain binding"/>
    <property type="evidence" value="ECO:0007669"/>
    <property type="project" value="InterPro"/>
</dbReference>
<dbReference type="EMBL" id="CAJOBG010000599">
    <property type="protein sequence ID" value="CAF3834652.1"/>
    <property type="molecule type" value="Genomic_DNA"/>
</dbReference>
<dbReference type="InterPro" id="IPR026983">
    <property type="entry name" value="DHC"/>
</dbReference>
<dbReference type="InterPro" id="IPR041228">
    <property type="entry name" value="Dynein_C"/>
</dbReference>
<dbReference type="FunFam" id="1.20.1270.280:FF:000001">
    <property type="entry name" value="dynein heavy chain 7, axonemal"/>
    <property type="match status" value="1"/>
</dbReference>
<dbReference type="EMBL" id="CAJNRG010000057">
    <property type="protein sequence ID" value="CAF1956357.1"/>
    <property type="molecule type" value="Genomic_DNA"/>
</dbReference>
<evidence type="ECO:0000259" key="2">
    <source>
        <dbReference type="Pfam" id="PF18199"/>
    </source>
</evidence>
<dbReference type="PANTHER" id="PTHR46961:SF13">
    <property type="entry name" value="DYNEIN AXONEMAL HEAVY CHAIN 3"/>
    <property type="match status" value="1"/>
</dbReference>
<dbReference type="Proteomes" id="UP000663842">
    <property type="component" value="Unassembled WGS sequence"/>
</dbReference>
<accession>A0A819D9R3</accession>
<dbReference type="Gene3D" id="1.20.1270.280">
    <property type="match status" value="1"/>
</dbReference>
<sequence length="468" mass="53114">MIRQTYIVLTVILILCSLTTANRCPCELVVNENPTISNTDLASLSSFMDDDSTKDYIVQVADSIPSTNEDQEMANLYPLIRQRKSLSTTRRRFKRPSWAAVGKRSFTLIRKRPSWAQVESGTYYVPIDGPHQNYVDYIRTLPLNPLPEVYGFHSNADITKDQQETQTLFDSILLTLPKQTTGGEGRTPSVVMDELAADILSKLPADFDTEAIGKKYPVLYNESMNTVLRQEIIRYNRLTSEVRKTLADLRKAIKGLVLMSSELEEVFNAMFIGKVPNAWAAKSYPSLKPLGSYLNDLMARLKFLQNWIQNGPPFVFWISGFFFTQSFLTGVLQNYARKYTIPIDKLAFEFDVLQEDNDMPNRPDDGAFIKGLFLEGARWNKTTRVIDESLPKVLFDALPIIWLRPGITENFATVNTYSCPVYKTSARRGVLSTTGHSTNFVLLIELPSDQTKRHWINRGVAALCQLDD</sequence>
<dbReference type="PANTHER" id="PTHR46961">
    <property type="entry name" value="DYNEIN HEAVY CHAIN 1, AXONEMAL-LIKE PROTEIN"/>
    <property type="match status" value="1"/>
</dbReference>
<dbReference type="Proteomes" id="UP000663866">
    <property type="component" value="Unassembled WGS sequence"/>
</dbReference>
<evidence type="ECO:0000313" key="7">
    <source>
        <dbReference type="Proteomes" id="UP000663866"/>
    </source>
</evidence>
<dbReference type="Pfam" id="PF18199">
    <property type="entry name" value="Dynein_C"/>
    <property type="match status" value="1"/>
</dbReference>
<evidence type="ECO:0000313" key="3">
    <source>
        <dbReference type="EMBL" id="CAF1956357.1"/>
    </source>
</evidence>
<dbReference type="GO" id="GO:0045505">
    <property type="term" value="F:dynein intermediate chain binding"/>
    <property type="evidence" value="ECO:0007669"/>
    <property type="project" value="InterPro"/>
</dbReference>
<evidence type="ECO:0000313" key="5">
    <source>
        <dbReference type="EMBL" id="CAF3780518.1"/>
    </source>
</evidence>
<feature type="domain" description="Dynein heavy chain C-terminal" evidence="2">
    <location>
        <begin position="162"/>
        <end position="464"/>
    </location>
</feature>
<evidence type="ECO:0000256" key="1">
    <source>
        <dbReference type="SAM" id="SignalP"/>
    </source>
</evidence>
<comment type="caution">
    <text evidence="6">The sequence shown here is derived from an EMBL/GenBank/DDBJ whole genome shotgun (WGS) entry which is preliminary data.</text>
</comment>
<feature type="chain" id="PRO_5035693561" description="Dynein heavy chain C-terminal domain-containing protein" evidence="1">
    <location>
        <begin position="22"/>
        <end position="468"/>
    </location>
</feature>
<dbReference type="InterPro" id="IPR043160">
    <property type="entry name" value="Dynein_C_barrel"/>
</dbReference>
<dbReference type="FunFam" id="3.10.490.20:FF:000001">
    <property type="entry name" value="dynein heavy chain 7, axonemal"/>
    <property type="match status" value="1"/>
</dbReference>
<evidence type="ECO:0000313" key="6">
    <source>
        <dbReference type="EMBL" id="CAF3834652.1"/>
    </source>
</evidence>
<dbReference type="AlphaFoldDB" id="A0A819D9R3"/>
<dbReference type="EMBL" id="CAJNRF010002677">
    <property type="protein sequence ID" value="CAF2041065.1"/>
    <property type="molecule type" value="Genomic_DNA"/>
</dbReference>
<dbReference type="Proteomes" id="UP000663856">
    <property type="component" value="Unassembled WGS sequence"/>
</dbReference>
<reference evidence="6" key="1">
    <citation type="submission" date="2021-02" db="EMBL/GenBank/DDBJ databases">
        <authorList>
            <person name="Nowell W R."/>
        </authorList>
    </citation>
    <scope>NUCLEOTIDE SEQUENCE</scope>
</reference>
<evidence type="ECO:0000313" key="4">
    <source>
        <dbReference type="EMBL" id="CAF2041065.1"/>
    </source>
</evidence>
<dbReference type="GO" id="GO:0030286">
    <property type="term" value="C:dynein complex"/>
    <property type="evidence" value="ECO:0007669"/>
    <property type="project" value="InterPro"/>
</dbReference>
<proteinExistence type="predicted"/>
<keyword evidence="7" id="KW-1185">Reference proteome</keyword>
<feature type="signal peptide" evidence="1">
    <location>
        <begin position="1"/>
        <end position="21"/>
    </location>
</feature>
<dbReference type="EMBL" id="CAJOBF010000241">
    <property type="protein sequence ID" value="CAF3780518.1"/>
    <property type="molecule type" value="Genomic_DNA"/>
</dbReference>
<dbReference type="Gene3D" id="3.10.490.20">
    <property type="match status" value="1"/>
</dbReference>
<organism evidence="6 7">
    <name type="scientific">Rotaria magnacalcarata</name>
    <dbReference type="NCBI Taxonomy" id="392030"/>
    <lineage>
        <taxon>Eukaryota</taxon>
        <taxon>Metazoa</taxon>
        <taxon>Spiralia</taxon>
        <taxon>Gnathifera</taxon>
        <taxon>Rotifera</taxon>
        <taxon>Eurotatoria</taxon>
        <taxon>Bdelloidea</taxon>
        <taxon>Philodinida</taxon>
        <taxon>Philodinidae</taxon>
        <taxon>Rotaria</taxon>
    </lineage>
</organism>
<dbReference type="GO" id="GO:0007018">
    <property type="term" value="P:microtubule-based movement"/>
    <property type="evidence" value="ECO:0007669"/>
    <property type="project" value="InterPro"/>
</dbReference>
<keyword evidence="1" id="KW-0732">Signal</keyword>
<dbReference type="Proteomes" id="UP000663887">
    <property type="component" value="Unassembled WGS sequence"/>
</dbReference>
<gene>
    <name evidence="6" type="ORF">OVN521_LOCUS5870</name>
    <name evidence="5" type="ORF">UXM345_LOCUS3661</name>
    <name evidence="4" type="ORF">WKI299_LOCUS8335</name>
    <name evidence="3" type="ORF">XDN619_LOCUS1143</name>
</gene>